<accession>A0A0K2V524</accession>
<name>A0A0K2V524_LEPSM</name>
<feature type="non-terminal residue" evidence="1">
    <location>
        <position position="1"/>
    </location>
</feature>
<dbReference type="AlphaFoldDB" id="A0A0K2V524"/>
<sequence length="61" mass="6811">NGATQEGSFEVSLTQHIQRAARKQPPIPLFIVTETYSLSSRSFPFWPAQVKSALHLLGKKD</sequence>
<organism evidence="1">
    <name type="scientific">Lepeophtheirus salmonis</name>
    <name type="common">Salmon louse</name>
    <name type="synonym">Caligus salmonis</name>
    <dbReference type="NCBI Taxonomy" id="72036"/>
    <lineage>
        <taxon>Eukaryota</taxon>
        <taxon>Metazoa</taxon>
        <taxon>Ecdysozoa</taxon>
        <taxon>Arthropoda</taxon>
        <taxon>Crustacea</taxon>
        <taxon>Multicrustacea</taxon>
        <taxon>Hexanauplia</taxon>
        <taxon>Copepoda</taxon>
        <taxon>Siphonostomatoida</taxon>
        <taxon>Caligidae</taxon>
        <taxon>Lepeophtheirus</taxon>
    </lineage>
</organism>
<proteinExistence type="predicted"/>
<reference evidence="1" key="1">
    <citation type="submission" date="2014-05" db="EMBL/GenBank/DDBJ databases">
        <authorList>
            <person name="Chronopoulou M."/>
        </authorList>
    </citation>
    <scope>NUCLEOTIDE SEQUENCE</scope>
    <source>
        <tissue evidence="1">Whole organism</tissue>
    </source>
</reference>
<evidence type="ECO:0000313" key="1">
    <source>
        <dbReference type="EMBL" id="CDW45395.1"/>
    </source>
</evidence>
<dbReference type="EMBL" id="HACA01028034">
    <property type="protein sequence ID" value="CDW45395.1"/>
    <property type="molecule type" value="Transcribed_RNA"/>
</dbReference>
<protein>
    <submittedName>
        <fullName evidence="1">Uncharacterized protein</fullName>
    </submittedName>
</protein>